<protein>
    <submittedName>
        <fullName evidence="5">Choice-of-anchor J domain-containing protein</fullName>
    </submittedName>
</protein>
<feature type="signal peptide" evidence="2">
    <location>
        <begin position="1"/>
        <end position="20"/>
    </location>
</feature>
<accession>A0ABW5NVR3</accession>
<feature type="domain" description="Cleaved adhesin" evidence="3">
    <location>
        <begin position="86"/>
        <end position="203"/>
    </location>
</feature>
<dbReference type="NCBIfam" id="TIGR04183">
    <property type="entry name" value="Por_Secre_tail"/>
    <property type="match status" value="1"/>
</dbReference>
<evidence type="ECO:0000256" key="2">
    <source>
        <dbReference type="SAM" id="SignalP"/>
    </source>
</evidence>
<dbReference type="Proteomes" id="UP001597480">
    <property type="component" value="Unassembled WGS sequence"/>
</dbReference>
<evidence type="ECO:0000313" key="5">
    <source>
        <dbReference type="EMBL" id="MFD2602816.1"/>
    </source>
</evidence>
<sequence>MRKKLLTGAMLLGSFLAANAQQTLFEENWDGIGPGVGGWTLYNLDAKTPDADPLSSLVTDAWNVLSLVDIQTALDIPDYAYPEAATGMADNVIASNSYYSPVGTANDWLVTPAISIPSDATTVSLTFAANSMGNATYLEDYEVNISTTTNEVASFNQLLDVPNESNEGNFRTVSLNSYAGQTIYIAFRNKGNDQYVMLLDNIKVVSDGVAGLSDNFASKLSVYPNPADNILNVSNNENILISNISIADLNGRTVKSVSFDGVSNASVNIADLASGMYMMNITSDKGMTTKKIMKN</sequence>
<name>A0ABW5NVR3_9FLAO</name>
<proteinExistence type="predicted"/>
<evidence type="ECO:0000256" key="1">
    <source>
        <dbReference type="ARBA" id="ARBA00022729"/>
    </source>
</evidence>
<feature type="domain" description="Secretion system C-terminal sorting" evidence="4">
    <location>
        <begin position="222"/>
        <end position="293"/>
    </location>
</feature>
<dbReference type="Pfam" id="PF07675">
    <property type="entry name" value="Cleaved_Adhesin"/>
    <property type="match status" value="1"/>
</dbReference>
<keyword evidence="1 2" id="KW-0732">Signal</keyword>
<organism evidence="5 6">
    <name type="scientific">Flavobacterium suzhouense</name>
    <dbReference type="NCBI Taxonomy" id="1529638"/>
    <lineage>
        <taxon>Bacteria</taxon>
        <taxon>Pseudomonadati</taxon>
        <taxon>Bacteroidota</taxon>
        <taxon>Flavobacteriia</taxon>
        <taxon>Flavobacteriales</taxon>
        <taxon>Flavobacteriaceae</taxon>
        <taxon>Flavobacterium</taxon>
    </lineage>
</organism>
<dbReference type="Pfam" id="PF18962">
    <property type="entry name" value="Por_Secre_tail"/>
    <property type="match status" value="1"/>
</dbReference>
<gene>
    <name evidence="5" type="ORF">ACFSR3_12165</name>
</gene>
<evidence type="ECO:0000259" key="3">
    <source>
        <dbReference type="Pfam" id="PF07675"/>
    </source>
</evidence>
<keyword evidence="6" id="KW-1185">Reference proteome</keyword>
<feature type="chain" id="PRO_5046282983" evidence="2">
    <location>
        <begin position="21"/>
        <end position="295"/>
    </location>
</feature>
<dbReference type="InterPro" id="IPR011628">
    <property type="entry name" value="Cleaved_adhesin"/>
</dbReference>
<dbReference type="RefSeq" id="WP_379821258.1">
    <property type="nucleotide sequence ID" value="NZ_JBHUMD010000026.1"/>
</dbReference>
<evidence type="ECO:0000259" key="4">
    <source>
        <dbReference type="Pfam" id="PF18962"/>
    </source>
</evidence>
<dbReference type="Gene3D" id="2.60.120.200">
    <property type="match status" value="1"/>
</dbReference>
<dbReference type="NCBIfam" id="NF038128">
    <property type="entry name" value="choice_anch_J"/>
    <property type="match status" value="1"/>
</dbReference>
<reference evidence="6" key="1">
    <citation type="journal article" date="2019" name="Int. J. Syst. Evol. Microbiol.">
        <title>The Global Catalogue of Microorganisms (GCM) 10K type strain sequencing project: providing services to taxonomists for standard genome sequencing and annotation.</title>
        <authorList>
            <consortium name="The Broad Institute Genomics Platform"/>
            <consortium name="The Broad Institute Genome Sequencing Center for Infectious Disease"/>
            <person name="Wu L."/>
            <person name="Ma J."/>
        </authorList>
    </citation>
    <scope>NUCLEOTIDE SEQUENCE [LARGE SCALE GENOMIC DNA]</scope>
    <source>
        <strain evidence="6">KCTC 42107</strain>
    </source>
</reference>
<dbReference type="EMBL" id="JBHUMD010000026">
    <property type="protein sequence ID" value="MFD2602816.1"/>
    <property type="molecule type" value="Genomic_DNA"/>
</dbReference>
<dbReference type="InterPro" id="IPR026444">
    <property type="entry name" value="Secre_tail"/>
</dbReference>
<evidence type="ECO:0000313" key="6">
    <source>
        <dbReference type="Proteomes" id="UP001597480"/>
    </source>
</evidence>
<comment type="caution">
    <text evidence="5">The sequence shown here is derived from an EMBL/GenBank/DDBJ whole genome shotgun (WGS) entry which is preliminary data.</text>
</comment>